<feature type="domain" description="Glycosyl transferase family 1" evidence="1">
    <location>
        <begin position="190"/>
        <end position="302"/>
    </location>
</feature>
<evidence type="ECO:0000313" key="3">
    <source>
        <dbReference type="EMBL" id="AOW20104.1"/>
    </source>
</evidence>
<evidence type="ECO:0000259" key="2">
    <source>
        <dbReference type="Pfam" id="PF13439"/>
    </source>
</evidence>
<evidence type="ECO:0008006" key="5">
    <source>
        <dbReference type="Google" id="ProtNLM"/>
    </source>
</evidence>
<dbReference type="Proteomes" id="UP000176050">
    <property type="component" value="Chromosome"/>
</dbReference>
<reference evidence="3 4" key="1">
    <citation type="submission" date="2016-10" db="EMBL/GenBank/DDBJ databases">
        <title>Lutibacter sp. LPB0138, isolated from marine gastropod.</title>
        <authorList>
            <person name="Kim E."/>
            <person name="Yi H."/>
        </authorList>
    </citation>
    <scope>NUCLEOTIDE SEQUENCE [LARGE SCALE GENOMIC DNA]</scope>
    <source>
        <strain evidence="3 4">LPB0138</strain>
    </source>
</reference>
<name>A0A1D8P6B2_9FLAO</name>
<proteinExistence type="predicted"/>
<dbReference type="PANTHER" id="PTHR12526:SF637">
    <property type="entry name" value="GLYCOSYLTRANSFERASE EPSF-RELATED"/>
    <property type="match status" value="1"/>
</dbReference>
<gene>
    <name evidence="3" type="ORF">LPB138_05150</name>
</gene>
<dbReference type="STRING" id="1850246.LPB138_05150"/>
<dbReference type="GO" id="GO:0016757">
    <property type="term" value="F:glycosyltransferase activity"/>
    <property type="evidence" value="ECO:0007669"/>
    <property type="project" value="InterPro"/>
</dbReference>
<dbReference type="SUPFAM" id="SSF53756">
    <property type="entry name" value="UDP-Glycosyltransferase/glycogen phosphorylase"/>
    <property type="match status" value="1"/>
</dbReference>
<organism evidence="3 4">
    <name type="scientific">Urechidicola croceus</name>
    <dbReference type="NCBI Taxonomy" id="1850246"/>
    <lineage>
        <taxon>Bacteria</taxon>
        <taxon>Pseudomonadati</taxon>
        <taxon>Bacteroidota</taxon>
        <taxon>Flavobacteriia</taxon>
        <taxon>Flavobacteriales</taxon>
        <taxon>Flavobacteriaceae</taxon>
        <taxon>Urechidicola</taxon>
    </lineage>
</organism>
<feature type="domain" description="Glycosyltransferase subfamily 4-like N-terminal" evidence="2">
    <location>
        <begin position="15"/>
        <end position="173"/>
    </location>
</feature>
<accession>A0A1D8P6B2</accession>
<dbReference type="InterPro" id="IPR001296">
    <property type="entry name" value="Glyco_trans_1"/>
</dbReference>
<protein>
    <recommendedName>
        <fullName evidence="5">Glycosyl transferase family 1 domain-containing protein</fullName>
    </recommendedName>
</protein>
<dbReference type="KEGG" id="lul:LPB138_05150"/>
<dbReference type="Pfam" id="PF13439">
    <property type="entry name" value="Glyco_transf_4"/>
    <property type="match status" value="1"/>
</dbReference>
<dbReference type="AlphaFoldDB" id="A0A1D8P6B2"/>
<keyword evidence="4" id="KW-1185">Reference proteome</keyword>
<dbReference type="Gene3D" id="3.40.50.2000">
    <property type="entry name" value="Glycogen Phosphorylase B"/>
    <property type="match status" value="2"/>
</dbReference>
<evidence type="ECO:0000313" key="4">
    <source>
        <dbReference type="Proteomes" id="UP000176050"/>
    </source>
</evidence>
<dbReference type="Pfam" id="PF00534">
    <property type="entry name" value="Glycos_transf_1"/>
    <property type="match status" value="1"/>
</dbReference>
<dbReference type="InterPro" id="IPR028098">
    <property type="entry name" value="Glyco_trans_4-like_N"/>
</dbReference>
<dbReference type="PANTHER" id="PTHR12526">
    <property type="entry name" value="GLYCOSYLTRANSFERASE"/>
    <property type="match status" value="1"/>
</dbReference>
<sequence>MKRIIHIVGSMNRAGAETMVMNLYRQLDRENYQFDFIYFTNNDCDYDDEIKELRGKIYRIPSKNVFSRYLKYFSLLRKLDKNTSIHSHMNINNSMYLGIAYLAGIKTRVSHCHGTEGKYHQSFLRRIYKKFSFSLIDRFATKYIACGEAAGKYLYPKVKSSEITLLPNAIDVRKFSESRVVNRNYLRNLLNLEKDVIILTQIGRLIKVKNHTFSIQFLKHLKSKGIKFHFVIIGDGELNDSLKELVNKEDLEDNVTFLGVRSDVPELLSGSDCMLMPSLHEGFPVVLVESQAIGLPSLISDTISPEVDLGLKLVVFSGLNDDFSIWEEKLLNILLQEDIKAGKISEVLTDRGFNIVESVKKLERIYG</sequence>
<evidence type="ECO:0000259" key="1">
    <source>
        <dbReference type="Pfam" id="PF00534"/>
    </source>
</evidence>
<dbReference type="EMBL" id="CP017478">
    <property type="protein sequence ID" value="AOW20104.1"/>
    <property type="molecule type" value="Genomic_DNA"/>
</dbReference>
<dbReference type="RefSeq" id="WP_070236243.1">
    <property type="nucleotide sequence ID" value="NZ_CP017478.1"/>
</dbReference>
<dbReference type="OrthoDB" id="9811239at2"/>